<dbReference type="Gene3D" id="3.30.160.60">
    <property type="entry name" value="Classic Zinc Finger"/>
    <property type="match status" value="3"/>
</dbReference>
<dbReference type="SUPFAM" id="SSF57667">
    <property type="entry name" value="beta-beta-alpha zinc fingers"/>
    <property type="match status" value="3"/>
</dbReference>
<comment type="subcellular location">
    <subcellularLocation>
        <location evidence="1">Nucleus</location>
    </subcellularLocation>
</comment>
<dbReference type="Pfam" id="PF00096">
    <property type="entry name" value="zf-C2H2"/>
    <property type="match status" value="4"/>
</dbReference>
<evidence type="ECO:0000256" key="5">
    <source>
        <dbReference type="ARBA" id="ARBA00022833"/>
    </source>
</evidence>
<evidence type="ECO:0000313" key="13">
    <source>
        <dbReference type="WBParaSite" id="EgrG_000942200"/>
    </source>
</evidence>
<evidence type="ECO:0000256" key="1">
    <source>
        <dbReference type="ARBA" id="ARBA00004123"/>
    </source>
</evidence>
<dbReference type="GO" id="GO:0005634">
    <property type="term" value="C:nucleus"/>
    <property type="evidence" value="ECO:0007669"/>
    <property type="project" value="UniProtKB-SubCell"/>
</dbReference>
<evidence type="ECO:0000256" key="2">
    <source>
        <dbReference type="ARBA" id="ARBA00022723"/>
    </source>
</evidence>
<evidence type="ECO:0000256" key="4">
    <source>
        <dbReference type="ARBA" id="ARBA00022771"/>
    </source>
</evidence>
<keyword evidence="7" id="KW-0804">Transcription</keyword>
<dbReference type="InterPro" id="IPR013087">
    <property type="entry name" value="Znf_C2H2_type"/>
</dbReference>
<dbReference type="PANTHER" id="PTHR24394">
    <property type="entry name" value="ZINC FINGER PROTEIN"/>
    <property type="match status" value="1"/>
</dbReference>
<accession>A0A068WGF8</accession>
<dbReference type="SMART" id="SM00355">
    <property type="entry name" value="ZnF_C2H2"/>
    <property type="match status" value="4"/>
</dbReference>
<evidence type="ECO:0000256" key="8">
    <source>
        <dbReference type="ARBA" id="ARBA00023242"/>
    </source>
</evidence>
<dbReference type="AlphaFoldDB" id="A0A068WGF8"/>
<evidence type="ECO:0000256" key="6">
    <source>
        <dbReference type="ARBA" id="ARBA00023015"/>
    </source>
</evidence>
<keyword evidence="8" id="KW-0539">Nucleus</keyword>
<keyword evidence="6" id="KW-0805">Transcription regulation</keyword>
<keyword evidence="5" id="KW-0862">Zinc</keyword>
<reference evidence="11 12" key="1">
    <citation type="journal article" date="2013" name="Nature">
        <title>The genomes of four tapeworm species reveal adaptations to parasitism.</title>
        <authorList>
            <person name="Tsai I.J."/>
            <person name="Zarowiecki M."/>
            <person name="Holroyd N."/>
            <person name="Garciarrubio A."/>
            <person name="Sanchez-Flores A."/>
            <person name="Brooks K.L."/>
            <person name="Tracey A."/>
            <person name="Bobes R.J."/>
            <person name="Fragoso G."/>
            <person name="Sciutto E."/>
            <person name="Aslett M."/>
            <person name="Beasley H."/>
            <person name="Bennett H.M."/>
            <person name="Cai J."/>
            <person name="Camicia F."/>
            <person name="Clark R."/>
            <person name="Cucher M."/>
            <person name="De Silva N."/>
            <person name="Day T.A."/>
            <person name="Deplazes P."/>
            <person name="Estrada K."/>
            <person name="Fernandez C."/>
            <person name="Holland P.W."/>
            <person name="Hou J."/>
            <person name="Hu S."/>
            <person name="Huckvale T."/>
            <person name="Hung S.S."/>
            <person name="Kamenetzky L."/>
            <person name="Keane J.A."/>
            <person name="Kiss F."/>
            <person name="Koziol U."/>
            <person name="Lambert O."/>
            <person name="Liu K."/>
            <person name="Luo X."/>
            <person name="Luo Y."/>
            <person name="Macchiaroli N."/>
            <person name="Nichol S."/>
            <person name="Paps J."/>
            <person name="Parkinson J."/>
            <person name="Pouchkina-Stantcheva N."/>
            <person name="Riddiford N."/>
            <person name="Rosenzvit M."/>
            <person name="Salinas G."/>
            <person name="Wasmuth J.D."/>
            <person name="Zamanian M."/>
            <person name="Zheng Y."/>
            <person name="Cai X."/>
            <person name="Soberon X."/>
            <person name="Olson P.D."/>
            <person name="Laclette J.P."/>
            <person name="Brehm K."/>
            <person name="Berriman M."/>
            <person name="Garciarrubio A."/>
            <person name="Bobes R.J."/>
            <person name="Fragoso G."/>
            <person name="Sanchez-Flores A."/>
            <person name="Estrada K."/>
            <person name="Cevallos M.A."/>
            <person name="Morett E."/>
            <person name="Gonzalez V."/>
            <person name="Portillo T."/>
            <person name="Ochoa-Leyva A."/>
            <person name="Jose M.V."/>
            <person name="Sciutto E."/>
            <person name="Landa A."/>
            <person name="Jimenez L."/>
            <person name="Valdes V."/>
            <person name="Carrero J.C."/>
            <person name="Larralde C."/>
            <person name="Morales-Montor J."/>
            <person name="Limon-Lason J."/>
            <person name="Soberon X."/>
            <person name="Laclette J.P."/>
        </authorList>
    </citation>
    <scope>NUCLEOTIDE SEQUENCE [LARGE SCALE GENOMIC DNA]</scope>
</reference>
<reference evidence="11" key="2">
    <citation type="submission" date="2014-06" db="EMBL/GenBank/DDBJ databases">
        <authorList>
            <person name="Aslett M."/>
        </authorList>
    </citation>
    <scope>NUCLEOTIDE SEQUENCE</scope>
</reference>
<dbReference type="PROSITE" id="PS50157">
    <property type="entry name" value="ZINC_FINGER_C2H2_2"/>
    <property type="match status" value="3"/>
</dbReference>
<name>A0A068WGF8_ECHGR</name>
<protein>
    <submittedName>
        <fullName evidence="11 13">Zinc finger protein</fullName>
    </submittedName>
</protein>
<evidence type="ECO:0000313" key="11">
    <source>
        <dbReference type="EMBL" id="CDS16724.1"/>
    </source>
</evidence>
<gene>
    <name evidence="13" type="primary">EGR_09485</name>
    <name evidence="11" type="ORF">EgrG_000942200</name>
</gene>
<dbReference type="PANTHER" id="PTHR24394:SF29">
    <property type="entry name" value="MYONEURIN"/>
    <property type="match status" value="1"/>
</dbReference>
<feature type="domain" description="C2H2-type" evidence="10">
    <location>
        <begin position="228"/>
        <end position="255"/>
    </location>
</feature>
<evidence type="ECO:0000256" key="3">
    <source>
        <dbReference type="ARBA" id="ARBA00022737"/>
    </source>
</evidence>
<dbReference type="PROSITE" id="PS00028">
    <property type="entry name" value="ZINC_FINGER_C2H2_1"/>
    <property type="match status" value="3"/>
</dbReference>
<keyword evidence="4 9" id="KW-0863">Zinc-finger</keyword>
<evidence type="ECO:0000256" key="7">
    <source>
        <dbReference type="ARBA" id="ARBA00023163"/>
    </source>
</evidence>
<feature type="domain" description="C2H2-type" evidence="10">
    <location>
        <begin position="254"/>
        <end position="281"/>
    </location>
</feature>
<dbReference type="GO" id="GO:0000981">
    <property type="term" value="F:DNA-binding transcription factor activity, RNA polymerase II-specific"/>
    <property type="evidence" value="ECO:0007669"/>
    <property type="project" value="TreeGrafter"/>
</dbReference>
<evidence type="ECO:0000259" key="10">
    <source>
        <dbReference type="PROSITE" id="PS50157"/>
    </source>
</evidence>
<dbReference type="OrthoDB" id="5428132at2759"/>
<dbReference type="WBParaSite" id="EgrG_000942200">
    <property type="protein sequence ID" value="EgrG_000942200"/>
    <property type="gene ID" value="EgrG_000942200"/>
</dbReference>
<dbReference type="GO" id="GO:0008270">
    <property type="term" value="F:zinc ion binding"/>
    <property type="evidence" value="ECO:0007669"/>
    <property type="project" value="UniProtKB-KW"/>
</dbReference>
<keyword evidence="2" id="KW-0479">Metal-binding</keyword>
<keyword evidence="3" id="KW-0677">Repeat</keyword>
<feature type="domain" description="C2H2-type" evidence="10">
    <location>
        <begin position="282"/>
        <end position="309"/>
    </location>
</feature>
<dbReference type="EMBL" id="LK028577">
    <property type="protein sequence ID" value="CDS16724.1"/>
    <property type="molecule type" value="Genomic_DNA"/>
</dbReference>
<dbReference type="InterPro" id="IPR036236">
    <property type="entry name" value="Znf_C2H2_sf"/>
</dbReference>
<organism evidence="11">
    <name type="scientific">Echinococcus granulosus</name>
    <name type="common">Hydatid tapeworm</name>
    <dbReference type="NCBI Taxonomy" id="6210"/>
    <lineage>
        <taxon>Eukaryota</taxon>
        <taxon>Metazoa</taxon>
        <taxon>Spiralia</taxon>
        <taxon>Lophotrochozoa</taxon>
        <taxon>Platyhelminthes</taxon>
        <taxon>Cestoda</taxon>
        <taxon>Eucestoda</taxon>
        <taxon>Cyclophyllidea</taxon>
        <taxon>Taeniidae</taxon>
        <taxon>Echinococcus</taxon>
        <taxon>Echinococcus granulosus group</taxon>
    </lineage>
</organism>
<reference evidence="13" key="3">
    <citation type="submission" date="2020-10" db="UniProtKB">
        <authorList>
            <consortium name="WormBaseParasite"/>
        </authorList>
    </citation>
    <scope>IDENTIFICATION</scope>
</reference>
<dbReference type="Proteomes" id="UP000492820">
    <property type="component" value="Unassembled WGS sequence"/>
</dbReference>
<sequence length="355" mass="39566">MKYDFSIAHILKLSPTTQVFPKPSSSNTKDETIYNCGSRHSKSFDMASILSSSSSAAAVNSSSISSTNSKDRFDASSILQLECGCSEKFLVTDWSTLPSVQSLTTSCGSSVNRMETLPLLCSPPINYGTILPTQIQPYSLPLQPGGIYLETSNYLSWCNYLLSATSFNMLSPITNTSIVNPPDNASNFSCIKVVEHTTNGETNDSVSCITSTSEVKDIGVDEEELPKWKCQECGKMYNSSACLRMHKRSHSHQWRCHFCDKAFSRKWLLDGHERTHTGEKPFICPVCRRGFADRSNMRMHMQTHMAEKRCRCPHCLRSFTRRSLLIRHMEKCPFSTTAAATVTNDAPTTSTVNRA</sequence>
<evidence type="ECO:0000313" key="12">
    <source>
        <dbReference type="Proteomes" id="UP000492820"/>
    </source>
</evidence>
<dbReference type="FunFam" id="3.30.160.60:FF:000130">
    <property type="entry name" value="Spalt-like transcription factor 4"/>
    <property type="match status" value="1"/>
</dbReference>
<evidence type="ECO:0000256" key="9">
    <source>
        <dbReference type="PROSITE-ProRule" id="PRU00042"/>
    </source>
</evidence>
<proteinExistence type="predicted"/>